<dbReference type="GO" id="GO:0046872">
    <property type="term" value="F:metal ion binding"/>
    <property type="evidence" value="ECO:0007669"/>
    <property type="project" value="UniProtKB-KW"/>
</dbReference>
<keyword evidence="7" id="KW-0276">Fatty acid metabolism</keyword>
<evidence type="ECO:0000256" key="9">
    <source>
        <dbReference type="ARBA" id="ARBA00022842"/>
    </source>
</evidence>
<dbReference type="GO" id="GO:0006637">
    <property type="term" value="P:acyl-CoA metabolic process"/>
    <property type="evidence" value="ECO:0007669"/>
    <property type="project" value="TreeGrafter"/>
</dbReference>
<feature type="domain" description="AMP-binding enzyme C-terminal" evidence="17">
    <location>
        <begin position="484"/>
        <end position="552"/>
    </location>
</feature>
<evidence type="ECO:0000256" key="3">
    <source>
        <dbReference type="ARBA" id="ARBA00006432"/>
    </source>
</evidence>
<evidence type="ECO:0000259" key="17">
    <source>
        <dbReference type="Pfam" id="PF13193"/>
    </source>
</evidence>
<feature type="chain" id="PRO_5041688476" description="medium-chain acyl-CoA ligase" evidence="15">
    <location>
        <begin position="23"/>
        <end position="580"/>
    </location>
</feature>
<dbReference type="Proteomes" id="UP001190640">
    <property type="component" value="Chromosome 12"/>
</dbReference>
<evidence type="ECO:0000256" key="13">
    <source>
        <dbReference type="ARBA" id="ARBA00039009"/>
    </source>
</evidence>
<keyword evidence="18" id="KW-1185">Reference proteome</keyword>
<keyword evidence="4" id="KW-0436">Ligase</keyword>
<dbReference type="Pfam" id="PF00501">
    <property type="entry name" value="AMP-binding"/>
    <property type="match status" value="1"/>
</dbReference>
<keyword evidence="15" id="KW-0732">Signal</keyword>
<dbReference type="InterPro" id="IPR020845">
    <property type="entry name" value="AMP-binding_CS"/>
</dbReference>
<evidence type="ECO:0000256" key="11">
    <source>
        <dbReference type="ARBA" id="ARBA00023098"/>
    </source>
</evidence>
<dbReference type="InterPro" id="IPR045851">
    <property type="entry name" value="AMP-bd_C_sf"/>
</dbReference>
<dbReference type="GeneID" id="129338600"/>
<keyword evidence="6" id="KW-0547">Nucleotide-binding</keyword>
<evidence type="ECO:0000313" key="19">
    <source>
        <dbReference type="RefSeq" id="XP_054848931.1"/>
    </source>
</evidence>
<name>A0AA97K4Q6_EUBMA</name>
<dbReference type="InterPro" id="IPR000873">
    <property type="entry name" value="AMP-dep_synth/lig_dom"/>
</dbReference>
<dbReference type="Pfam" id="PF13193">
    <property type="entry name" value="AMP-binding_C"/>
    <property type="match status" value="1"/>
</dbReference>
<keyword evidence="8" id="KW-0067">ATP-binding</keyword>
<organism evidence="18 19">
    <name type="scientific">Eublepharis macularius</name>
    <name type="common">Leopard gecko</name>
    <name type="synonym">Cyrtodactylus macularius</name>
    <dbReference type="NCBI Taxonomy" id="481883"/>
    <lineage>
        <taxon>Eukaryota</taxon>
        <taxon>Metazoa</taxon>
        <taxon>Chordata</taxon>
        <taxon>Craniata</taxon>
        <taxon>Vertebrata</taxon>
        <taxon>Euteleostomi</taxon>
        <taxon>Lepidosauria</taxon>
        <taxon>Squamata</taxon>
        <taxon>Bifurcata</taxon>
        <taxon>Gekkota</taxon>
        <taxon>Eublepharidae</taxon>
        <taxon>Eublepharinae</taxon>
        <taxon>Eublepharis</taxon>
    </lineage>
</organism>
<dbReference type="FunFam" id="3.40.50.12780:FF:000007">
    <property type="entry name" value="Acyl-coenzyme A synthetase ACSM2A, mitochondrial"/>
    <property type="match status" value="1"/>
</dbReference>
<gene>
    <name evidence="19" type="primary">LOC129338600</name>
</gene>
<evidence type="ECO:0000256" key="15">
    <source>
        <dbReference type="SAM" id="SignalP"/>
    </source>
</evidence>
<evidence type="ECO:0000256" key="8">
    <source>
        <dbReference type="ARBA" id="ARBA00022840"/>
    </source>
</evidence>
<keyword evidence="12" id="KW-0496">Mitochondrion</keyword>
<evidence type="ECO:0000256" key="5">
    <source>
        <dbReference type="ARBA" id="ARBA00022723"/>
    </source>
</evidence>
<dbReference type="EC" id="6.2.1.2" evidence="13"/>
<dbReference type="PROSITE" id="PS00455">
    <property type="entry name" value="AMP_BINDING"/>
    <property type="match status" value="1"/>
</dbReference>
<evidence type="ECO:0000256" key="7">
    <source>
        <dbReference type="ARBA" id="ARBA00022832"/>
    </source>
</evidence>
<accession>A0AA97K4Q6</accession>
<dbReference type="Gene3D" id="3.30.300.30">
    <property type="match status" value="1"/>
</dbReference>
<proteinExistence type="inferred from homology"/>
<comment type="catalytic activity">
    <reaction evidence="14">
        <text>a medium-chain fatty acid + ATP + CoA = a medium-chain fatty acyl-CoA + AMP + diphosphate</text>
        <dbReference type="Rhea" id="RHEA:48340"/>
        <dbReference type="ChEBI" id="CHEBI:30616"/>
        <dbReference type="ChEBI" id="CHEBI:33019"/>
        <dbReference type="ChEBI" id="CHEBI:57287"/>
        <dbReference type="ChEBI" id="CHEBI:59558"/>
        <dbReference type="ChEBI" id="CHEBI:90546"/>
        <dbReference type="ChEBI" id="CHEBI:456215"/>
        <dbReference type="EC" id="6.2.1.2"/>
    </reaction>
    <physiologicalReaction direction="left-to-right" evidence="14">
        <dbReference type="Rhea" id="RHEA:48341"/>
    </physiologicalReaction>
</comment>
<dbReference type="GO" id="GO:0006633">
    <property type="term" value="P:fatty acid biosynthetic process"/>
    <property type="evidence" value="ECO:0007669"/>
    <property type="project" value="TreeGrafter"/>
</dbReference>
<dbReference type="SUPFAM" id="SSF56801">
    <property type="entry name" value="Acetyl-CoA synthetase-like"/>
    <property type="match status" value="1"/>
</dbReference>
<evidence type="ECO:0000256" key="4">
    <source>
        <dbReference type="ARBA" id="ARBA00022598"/>
    </source>
</evidence>
<comment type="similarity">
    <text evidence="3">Belongs to the ATP-dependent AMP-binding enzyme family.</text>
</comment>
<evidence type="ECO:0000256" key="2">
    <source>
        <dbReference type="ARBA" id="ARBA00004173"/>
    </source>
</evidence>
<comment type="subcellular location">
    <subcellularLocation>
        <location evidence="2">Mitochondrion</location>
    </subcellularLocation>
</comment>
<feature type="signal peptide" evidence="15">
    <location>
        <begin position="1"/>
        <end position="22"/>
    </location>
</feature>
<dbReference type="RefSeq" id="XP_054848931.1">
    <property type="nucleotide sequence ID" value="XM_054992956.1"/>
</dbReference>
<evidence type="ECO:0000256" key="12">
    <source>
        <dbReference type="ARBA" id="ARBA00023128"/>
    </source>
</evidence>
<evidence type="ECO:0000256" key="6">
    <source>
        <dbReference type="ARBA" id="ARBA00022741"/>
    </source>
</evidence>
<dbReference type="PANTHER" id="PTHR43605:SF6">
    <property type="entry name" value="ACYL-COENZYME A SYNTHETASE ACSM5, MITOCHONDRIAL"/>
    <property type="match status" value="1"/>
</dbReference>
<dbReference type="GO" id="GO:0031956">
    <property type="term" value="F:medium-chain fatty acid-CoA ligase activity"/>
    <property type="evidence" value="ECO:0007669"/>
    <property type="project" value="UniProtKB-EC"/>
</dbReference>
<protein>
    <recommendedName>
        <fullName evidence="13">medium-chain acyl-CoA ligase</fullName>
        <ecNumber evidence="13">6.2.1.2</ecNumber>
    </recommendedName>
</protein>
<dbReference type="InterPro" id="IPR042099">
    <property type="entry name" value="ANL_N_sf"/>
</dbReference>
<dbReference type="InterPro" id="IPR025110">
    <property type="entry name" value="AMP-bd_C"/>
</dbReference>
<keyword evidence="5" id="KW-0479">Metal-binding</keyword>
<dbReference type="AlphaFoldDB" id="A0AA97K4Q6"/>
<dbReference type="KEGG" id="emc:129338600"/>
<reference evidence="19" key="1">
    <citation type="submission" date="2025-08" db="UniProtKB">
        <authorList>
            <consortium name="RefSeq"/>
        </authorList>
    </citation>
    <scope>IDENTIFICATION</scope>
    <source>
        <tissue evidence="19">Blood</tissue>
    </source>
</reference>
<evidence type="ECO:0000256" key="14">
    <source>
        <dbReference type="ARBA" id="ARBA00048477"/>
    </source>
</evidence>
<keyword evidence="11" id="KW-0443">Lipid metabolism</keyword>
<evidence type="ECO:0000256" key="1">
    <source>
        <dbReference type="ARBA" id="ARBA00001936"/>
    </source>
</evidence>
<sequence>MGRMKLLARLLALKSFSAPGLPYRVRSYSGAASLDFADYEAFLSDVPEHFNFASDVLDKWSQKERERKNSSNLALWWINDRGDEVRWSFEELGVLSRRAANMLSSACNLHKGERILVILPRIPEWWVVNVGCIRAGIVFIPATVLLSAKDILFRLQASKAKSIITNDAIAPLVDSVASNCHHLKSRILVSEGRREGWLHFQDLLKTASDEHQPVKTRSQDPMTIYFTSGTTGYPKMVEHSCCSLGLGMTVGARTWMGLNPEDMIWGLSDTGWIKFIFASVLAPWLQGSCVFAHSKQQFEPTTVLKALASYPVTIFCGTPTIFRMLLQHNVSSYHFKSLKTCLSGGEPMNPETMEQWKAQTGLEIQEGYGQTETAILCATTKGMKIKPGSMGKPCQPFDVQIIDEHGNHLPPGEEGDIAVKIKPKRPLGLFTGYVDDPEKTASTERGDFYITGDRGLMDEEGYIQFIARADDIILSSGYRIGPFEVENALADHPAVAESAVVSSPDPIRGEVVKAFIILSPAYQSNDKEKLILELQEHVRKVTAPYKYPRKASIALLLLNDALLNGSWLLVCTICCCCKQK</sequence>
<dbReference type="PANTHER" id="PTHR43605">
    <property type="entry name" value="ACYL-COENZYME A SYNTHETASE"/>
    <property type="match status" value="1"/>
</dbReference>
<comment type="cofactor">
    <cofactor evidence="1">
        <name>Mn(2+)</name>
        <dbReference type="ChEBI" id="CHEBI:29035"/>
    </cofactor>
</comment>
<dbReference type="GO" id="GO:0005524">
    <property type="term" value="F:ATP binding"/>
    <property type="evidence" value="ECO:0007669"/>
    <property type="project" value="UniProtKB-KW"/>
</dbReference>
<keyword evidence="9" id="KW-0460">Magnesium</keyword>
<evidence type="ECO:0000259" key="16">
    <source>
        <dbReference type="Pfam" id="PF00501"/>
    </source>
</evidence>
<evidence type="ECO:0000313" key="18">
    <source>
        <dbReference type="Proteomes" id="UP001190640"/>
    </source>
</evidence>
<dbReference type="Gene3D" id="3.40.50.12780">
    <property type="entry name" value="N-terminal domain of ligase-like"/>
    <property type="match status" value="1"/>
</dbReference>
<dbReference type="InterPro" id="IPR051087">
    <property type="entry name" value="Mitochondrial_ACSM"/>
</dbReference>
<dbReference type="GO" id="GO:0004321">
    <property type="term" value="F:fatty-acyl-CoA synthase activity"/>
    <property type="evidence" value="ECO:0007669"/>
    <property type="project" value="TreeGrafter"/>
</dbReference>
<feature type="domain" description="AMP-dependent synthetase/ligase" evidence="16">
    <location>
        <begin position="71"/>
        <end position="433"/>
    </location>
</feature>
<dbReference type="FunFam" id="3.30.300.30:FF:000005">
    <property type="entry name" value="Acyl-coenzyme A synthetase ACSM5, mitochondrial"/>
    <property type="match status" value="1"/>
</dbReference>
<dbReference type="GO" id="GO:0005759">
    <property type="term" value="C:mitochondrial matrix"/>
    <property type="evidence" value="ECO:0007669"/>
    <property type="project" value="TreeGrafter"/>
</dbReference>
<evidence type="ECO:0000256" key="10">
    <source>
        <dbReference type="ARBA" id="ARBA00022946"/>
    </source>
</evidence>
<keyword evidence="10" id="KW-0809">Transit peptide</keyword>